<evidence type="ECO:0000313" key="3">
    <source>
        <dbReference type="EMBL" id="AFZ51012.1"/>
    </source>
</evidence>
<reference evidence="3" key="1">
    <citation type="submission" date="2012-04" db="EMBL/GenBank/DDBJ databases">
        <title>Finished genome of Dactylococcopsis salina PCC 8305.</title>
        <authorList>
            <consortium name="US DOE Joint Genome Institute"/>
            <person name="Gugger M."/>
            <person name="Coursin T."/>
            <person name="Rippka R."/>
            <person name="Tandeau De Marsac N."/>
            <person name="Huntemann M."/>
            <person name="Wei C.-L."/>
            <person name="Han J."/>
            <person name="Detter J.C."/>
            <person name="Han C."/>
            <person name="Tapia R."/>
            <person name="Daligault H."/>
            <person name="Chen A."/>
            <person name="Krypides N."/>
            <person name="Mavromatis K."/>
            <person name="Markowitz V."/>
            <person name="Szeto E."/>
            <person name="Ivanova N."/>
            <person name="Ovchinnikova G."/>
            <person name="Pagani I."/>
            <person name="Pati A."/>
            <person name="Goodwin L."/>
            <person name="Peters L."/>
            <person name="Pitluck S."/>
            <person name="Woyke T."/>
            <person name="Kerfeld C."/>
        </authorList>
    </citation>
    <scope>NUCLEOTIDE SEQUENCE [LARGE SCALE GENOMIC DNA]</scope>
    <source>
        <strain evidence="3">PCC 8305</strain>
    </source>
</reference>
<dbReference type="PROSITE" id="PS51708">
    <property type="entry name" value="CHAD"/>
    <property type="match status" value="1"/>
</dbReference>
<dbReference type="Pfam" id="PF05235">
    <property type="entry name" value="CHAD"/>
    <property type="match status" value="1"/>
</dbReference>
<dbReference type="EMBL" id="CP003944">
    <property type="protein sequence ID" value="AFZ51012.1"/>
    <property type="molecule type" value="Genomic_DNA"/>
</dbReference>
<dbReference type="KEGG" id="dsl:Dacsa_2409"/>
<dbReference type="PANTHER" id="PTHR39339">
    <property type="entry name" value="SLR1444 PROTEIN"/>
    <property type="match status" value="1"/>
</dbReference>
<sequence>MSEQTTVETFGDRAIVALAKHSQKMLKHETGVWKDQDPEALHQMRVGMRRLRTALVGFSRAIEVPKPAREKKVGKIARELGTLRDLDVLKESLETYYLPSLPVTEQDQLQSVFKEIAKQRQQAYKKVTKALDSKDYQKLKSSLKQWLESPKLSAIAPFPLAEVLPDLLLPHISNLLLHPGWLVGQNIDQDSATILDEAEETLHSLRKAGKKARYQMELFTHCYNEPYQQYVKQIKAIQSTLGEIQDSVVLREFLIQCCGEKFPQAFPHLQQQLTEFRVQKWQEWEELRQYFLDSATRQNLRLTVQNPFPNETESSSESQTDSVANL</sequence>
<dbReference type="RefSeq" id="WP_015230003.1">
    <property type="nucleotide sequence ID" value="NC_019780.1"/>
</dbReference>
<proteinExistence type="predicted"/>
<protein>
    <recommendedName>
        <fullName evidence="2">CHAD domain-containing protein</fullName>
    </recommendedName>
</protein>
<dbReference type="HOGENOM" id="CLU_073332_0_0_3"/>
<feature type="domain" description="CHAD" evidence="2">
    <location>
        <begin position="7"/>
        <end position="289"/>
    </location>
</feature>
<evidence type="ECO:0000259" key="2">
    <source>
        <dbReference type="PROSITE" id="PS51708"/>
    </source>
</evidence>
<gene>
    <name evidence="3" type="ORF">Dacsa_2409</name>
</gene>
<dbReference type="AlphaFoldDB" id="K9YWX4"/>
<dbReference type="Gene3D" id="1.40.20.10">
    <property type="entry name" value="CHAD domain"/>
    <property type="match status" value="1"/>
</dbReference>
<organism evidence="3 4">
    <name type="scientific">Dactylococcopsis salina (strain PCC 8305)</name>
    <name type="common">Myxobactron salinum</name>
    <dbReference type="NCBI Taxonomy" id="13035"/>
    <lineage>
        <taxon>Bacteria</taxon>
        <taxon>Bacillati</taxon>
        <taxon>Cyanobacteriota</taxon>
        <taxon>Cyanophyceae</taxon>
        <taxon>Nodosilineales</taxon>
        <taxon>Cymatolegaceae</taxon>
        <taxon>Dactylococcopsis</taxon>
    </lineage>
</organism>
<dbReference type="OrthoDB" id="9777271at2"/>
<dbReference type="SMART" id="SM00880">
    <property type="entry name" value="CHAD"/>
    <property type="match status" value="1"/>
</dbReference>
<evidence type="ECO:0000313" key="4">
    <source>
        <dbReference type="Proteomes" id="UP000010482"/>
    </source>
</evidence>
<dbReference type="PANTHER" id="PTHR39339:SF1">
    <property type="entry name" value="CHAD DOMAIN-CONTAINING PROTEIN"/>
    <property type="match status" value="1"/>
</dbReference>
<dbReference type="eggNOG" id="COG5607">
    <property type="taxonomic scope" value="Bacteria"/>
</dbReference>
<accession>K9YWX4</accession>
<dbReference type="InterPro" id="IPR038186">
    <property type="entry name" value="CHAD_dom_sf"/>
</dbReference>
<name>K9YWX4_DACS8</name>
<dbReference type="Proteomes" id="UP000010482">
    <property type="component" value="Chromosome"/>
</dbReference>
<evidence type="ECO:0000256" key="1">
    <source>
        <dbReference type="SAM" id="MobiDB-lite"/>
    </source>
</evidence>
<dbReference type="InterPro" id="IPR007899">
    <property type="entry name" value="CHAD_dom"/>
</dbReference>
<dbReference type="PATRIC" id="fig|13035.3.peg.2744"/>
<keyword evidence="4" id="KW-1185">Reference proteome</keyword>
<feature type="region of interest" description="Disordered" evidence="1">
    <location>
        <begin position="306"/>
        <end position="326"/>
    </location>
</feature>